<dbReference type="InterPro" id="IPR024382">
    <property type="entry name" value="Vps3844_C"/>
</dbReference>
<dbReference type="Pfam" id="PF12955">
    <property type="entry name" value="Vps3844_C"/>
    <property type="match status" value="1"/>
</dbReference>
<evidence type="ECO:0000313" key="5">
    <source>
        <dbReference type="Proteomes" id="UP001174997"/>
    </source>
</evidence>
<dbReference type="PANTHER" id="PTHR36853:SF1">
    <property type="entry name" value="DUF3844 DOMAIN-CONTAINING PROTEIN"/>
    <property type="match status" value="1"/>
</dbReference>
<dbReference type="AlphaFoldDB" id="A0AA39ZD04"/>
<reference evidence="4" key="1">
    <citation type="submission" date="2023-06" db="EMBL/GenBank/DDBJ databases">
        <title>Genome-scale phylogeny and comparative genomics of the fungal order Sordariales.</title>
        <authorList>
            <consortium name="Lawrence Berkeley National Laboratory"/>
            <person name="Hensen N."/>
            <person name="Bonometti L."/>
            <person name="Westerberg I."/>
            <person name="Brannstrom I.O."/>
            <person name="Guillou S."/>
            <person name="Cros-Aarteil S."/>
            <person name="Calhoun S."/>
            <person name="Haridas S."/>
            <person name="Kuo A."/>
            <person name="Mondo S."/>
            <person name="Pangilinan J."/>
            <person name="Riley R."/>
            <person name="Labutti K."/>
            <person name="Andreopoulos B."/>
            <person name="Lipzen A."/>
            <person name="Chen C."/>
            <person name="Yanf M."/>
            <person name="Daum C."/>
            <person name="Ng V."/>
            <person name="Clum A."/>
            <person name="Steindorff A."/>
            <person name="Ohm R."/>
            <person name="Martin F."/>
            <person name="Silar P."/>
            <person name="Natvig D."/>
            <person name="Lalanne C."/>
            <person name="Gautier V."/>
            <person name="Ament-Velasquez S.L."/>
            <person name="Kruys A."/>
            <person name="Hutchinson M.I."/>
            <person name="Powell A.J."/>
            <person name="Barry K."/>
            <person name="Miller A.N."/>
            <person name="Grigoriev I.V."/>
            <person name="Debuchy R."/>
            <person name="Gladieux P."/>
            <person name="Thoren M.H."/>
            <person name="Johannesson H."/>
        </authorList>
    </citation>
    <scope>NUCLEOTIDE SEQUENCE</scope>
    <source>
        <strain evidence="4">CBS 307.81</strain>
    </source>
</reference>
<dbReference type="PANTHER" id="PTHR36853">
    <property type="entry name" value="EXPRESSED PROTEIN"/>
    <property type="match status" value="1"/>
</dbReference>
<comment type="caution">
    <text evidence="4">The sequence shown here is derived from an EMBL/GenBank/DDBJ whole genome shotgun (WGS) entry which is preliminary data.</text>
</comment>
<dbReference type="GO" id="GO:0005783">
    <property type="term" value="C:endoplasmic reticulum"/>
    <property type="evidence" value="ECO:0007669"/>
    <property type="project" value="TreeGrafter"/>
</dbReference>
<keyword evidence="1" id="KW-0812">Transmembrane</keyword>
<evidence type="ECO:0000256" key="2">
    <source>
        <dbReference type="SAM" id="SignalP"/>
    </source>
</evidence>
<accession>A0AA39ZD04</accession>
<keyword evidence="5" id="KW-1185">Reference proteome</keyword>
<evidence type="ECO:0000256" key="1">
    <source>
        <dbReference type="SAM" id="Phobius"/>
    </source>
</evidence>
<proteinExistence type="predicted"/>
<dbReference type="EMBL" id="JAULSY010000060">
    <property type="protein sequence ID" value="KAK0668209.1"/>
    <property type="molecule type" value="Genomic_DNA"/>
</dbReference>
<feature type="domain" description="Vacuolar sorting protein Vps3844 C-terminal" evidence="3">
    <location>
        <begin position="278"/>
        <end position="390"/>
    </location>
</feature>
<sequence length="398" mass="41916">MRLLAGLTAAALSGLAAAASQQTADVYILSANQQSSKETPSIPKEVARHILLQRASRQPYGSDLRDIPSSIDTETAVSHIARFGTGPEPLFTQSDNTNVPQLVVVLEGVTSQQSHELEDALAQSGHRAAFRVSDAPSAAANKNLMTLFQQLGAASSQPCDLAHAINPVNDECWTGVSSVVNYDLQKSSSTYPALLASLSQINKLVAGSDLELTLLVLPESTRSSKVNSWSSLAGSPANNRRRDFGERVITDSTIVRPAPSTPTRSANIQIQKKAIPACFLSLDACKEATNDCSGHGTCVNKFGTGNATASDARACFTCKCMATVVRRGDEPGTSGKKTVHWGGNMCQKKDVSVPFWLITGFTITIVGAVTFAIGLLFSVGQEQLPGVIGAGVSRGASK</sequence>
<feature type="signal peptide" evidence="2">
    <location>
        <begin position="1"/>
        <end position="18"/>
    </location>
</feature>
<keyword evidence="1" id="KW-0472">Membrane</keyword>
<evidence type="ECO:0000313" key="4">
    <source>
        <dbReference type="EMBL" id="KAK0668209.1"/>
    </source>
</evidence>
<dbReference type="InterPro" id="IPR053065">
    <property type="entry name" value="Archenteron_Induction-Rel"/>
</dbReference>
<name>A0AA39ZD04_9PEZI</name>
<dbReference type="Proteomes" id="UP001174997">
    <property type="component" value="Unassembled WGS sequence"/>
</dbReference>
<evidence type="ECO:0000259" key="3">
    <source>
        <dbReference type="Pfam" id="PF12955"/>
    </source>
</evidence>
<feature type="transmembrane region" description="Helical" evidence="1">
    <location>
        <begin position="355"/>
        <end position="377"/>
    </location>
</feature>
<keyword evidence="1" id="KW-1133">Transmembrane helix</keyword>
<organism evidence="4 5">
    <name type="scientific">Cercophora samala</name>
    <dbReference type="NCBI Taxonomy" id="330535"/>
    <lineage>
        <taxon>Eukaryota</taxon>
        <taxon>Fungi</taxon>
        <taxon>Dikarya</taxon>
        <taxon>Ascomycota</taxon>
        <taxon>Pezizomycotina</taxon>
        <taxon>Sordariomycetes</taxon>
        <taxon>Sordariomycetidae</taxon>
        <taxon>Sordariales</taxon>
        <taxon>Lasiosphaeriaceae</taxon>
        <taxon>Cercophora</taxon>
    </lineage>
</organism>
<keyword evidence="2" id="KW-0732">Signal</keyword>
<protein>
    <recommendedName>
        <fullName evidence="3">Vacuolar sorting protein Vps3844 C-terminal domain-containing protein</fullName>
    </recommendedName>
</protein>
<gene>
    <name evidence="4" type="ORF">QBC41DRAFT_226787</name>
</gene>
<feature type="chain" id="PRO_5041349802" description="Vacuolar sorting protein Vps3844 C-terminal domain-containing protein" evidence="2">
    <location>
        <begin position="19"/>
        <end position="398"/>
    </location>
</feature>